<feature type="compositionally biased region" description="Gly residues" evidence="1">
    <location>
        <begin position="1"/>
        <end position="55"/>
    </location>
</feature>
<comment type="caution">
    <text evidence="2">The sequence shown here is derived from an EMBL/GenBank/DDBJ whole genome shotgun (WGS) entry which is preliminary data.</text>
</comment>
<evidence type="ECO:0000256" key="1">
    <source>
        <dbReference type="SAM" id="MobiDB-lite"/>
    </source>
</evidence>
<proteinExistence type="predicted"/>
<organism evidence="2 3">
    <name type="scientific">Daphnia magna</name>
    <dbReference type="NCBI Taxonomy" id="35525"/>
    <lineage>
        <taxon>Eukaryota</taxon>
        <taxon>Metazoa</taxon>
        <taxon>Ecdysozoa</taxon>
        <taxon>Arthropoda</taxon>
        <taxon>Crustacea</taxon>
        <taxon>Branchiopoda</taxon>
        <taxon>Diplostraca</taxon>
        <taxon>Cladocera</taxon>
        <taxon>Anomopoda</taxon>
        <taxon>Daphniidae</taxon>
        <taxon>Daphnia</taxon>
    </lineage>
</organism>
<dbReference type="AlphaFoldDB" id="A0A162D0J9"/>
<name>A0A162D0J9_9CRUS</name>
<gene>
    <name evidence="2" type="ORF">APZ42_001428</name>
</gene>
<feature type="region of interest" description="Disordered" evidence="1">
    <location>
        <begin position="1"/>
        <end position="82"/>
    </location>
</feature>
<feature type="compositionally biased region" description="Pro residues" evidence="1">
    <location>
        <begin position="73"/>
        <end position="82"/>
    </location>
</feature>
<reference evidence="2 3" key="1">
    <citation type="submission" date="2016-03" db="EMBL/GenBank/DDBJ databases">
        <title>EvidentialGene: Evidence-directed Construction of Genes on Genomes.</title>
        <authorList>
            <person name="Gilbert D.G."/>
            <person name="Choi J.-H."/>
            <person name="Mockaitis K."/>
            <person name="Colbourne J."/>
            <person name="Pfrender M."/>
        </authorList>
    </citation>
    <scope>NUCLEOTIDE SEQUENCE [LARGE SCALE GENOMIC DNA]</scope>
    <source>
        <strain evidence="2 3">Xinb3</strain>
        <tissue evidence="2">Complete organism</tissue>
    </source>
</reference>
<evidence type="ECO:0000313" key="3">
    <source>
        <dbReference type="Proteomes" id="UP000076858"/>
    </source>
</evidence>
<dbReference type="EMBL" id="LRGB01006094">
    <property type="protein sequence ID" value="KZS01804.1"/>
    <property type="molecule type" value="Genomic_DNA"/>
</dbReference>
<evidence type="ECO:0000313" key="2">
    <source>
        <dbReference type="EMBL" id="KZS01804.1"/>
    </source>
</evidence>
<dbReference type="Proteomes" id="UP000076858">
    <property type="component" value="Unassembled WGS sequence"/>
</dbReference>
<accession>A0A162D0J9</accession>
<sequence length="82" mass="7198">MPSYGGSVGGGHGGQASGYGGATGAGHGGQAEGYGGSAGGGHGAGGYGGSVGGGYPSAPVAPPHQPAPVASYGPPPQSAGGY</sequence>
<protein>
    <submittedName>
        <fullName evidence="2">Uncharacterized protein</fullName>
    </submittedName>
</protein>
<keyword evidence="3" id="KW-1185">Reference proteome</keyword>